<reference evidence="1 2" key="1">
    <citation type="journal article" date="2018" name="Sci. Data">
        <title>The draft genome sequence of cork oak.</title>
        <authorList>
            <person name="Ramos A.M."/>
            <person name="Usie A."/>
            <person name="Barbosa P."/>
            <person name="Barros P.M."/>
            <person name="Capote T."/>
            <person name="Chaves I."/>
            <person name="Simoes F."/>
            <person name="Abreu I."/>
            <person name="Carrasquinho I."/>
            <person name="Faro C."/>
            <person name="Guimaraes J.B."/>
            <person name="Mendonca D."/>
            <person name="Nobrega F."/>
            <person name="Rodrigues L."/>
            <person name="Saibo N.J.M."/>
            <person name="Varela M.C."/>
            <person name="Egas C."/>
            <person name="Matos J."/>
            <person name="Miguel C.M."/>
            <person name="Oliveira M.M."/>
            <person name="Ricardo C.P."/>
            <person name="Goncalves S."/>
        </authorList>
    </citation>
    <scope>NUCLEOTIDE SEQUENCE [LARGE SCALE GENOMIC DNA]</scope>
    <source>
        <strain evidence="2">cv. HL8</strain>
    </source>
</reference>
<keyword evidence="2" id="KW-1185">Reference proteome</keyword>
<name>A0AAW0LPV6_QUESU</name>
<proteinExistence type="predicted"/>
<accession>A0AAW0LPV6</accession>
<evidence type="ECO:0000313" key="2">
    <source>
        <dbReference type="Proteomes" id="UP000237347"/>
    </source>
</evidence>
<gene>
    <name evidence="1" type="ORF">CFP56_036856</name>
</gene>
<organism evidence="1 2">
    <name type="scientific">Quercus suber</name>
    <name type="common">Cork oak</name>
    <dbReference type="NCBI Taxonomy" id="58331"/>
    <lineage>
        <taxon>Eukaryota</taxon>
        <taxon>Viridiplantae</taxon>
        <taxon>Streptophyta</taxon>
        <taxon>Embryophyta</taxon>
        <taxon>Tracheophyta</taxon>
        <taxon>Spermatophyta</taxon>
        <taxon>Magnoliopsida</taxon>
        <taxon>eudicotyledons</taxon>
        <taxon>Gunneridae</taxon>
        <taxon>Pentapetalae</taxon>
        <taxon>rosids</taxon>
        <taxon>fabids</taxon>
        <taxon>Fagales</taxon>
        <taxon>Fagaceae</taxon>
        <taxon>Quercus</taxon>
    </lineage>
</organism>
<evidence type="ECO:0000313" key="1">
    <source>
        <dbReference type="EMBL" id="KAK7853103.1"/>
    </source>
</evidence>
<dbReference type="EMBL" id="PKMF04000068">
    <property type="protein sequence ID" value="KAK7853103.1"/>
    <property type="molecule type" value="Genomic_DNA"/>
</dbReference>
<protein>
    <submittedName>
        <fullName evidence="1">Uncharacterized protein</fullName>
    </submittedName>
</protein>
<comment type="caution">
    <text evidence="1">The sequence shown here is derived from an EMBL/GenBank/DDBJ whole genome shotgun (WGS) entry which is preliminary data.</text>
</comment>
<dbReference type="AlphaFoldDB" id="A0AAW0LPV6"/>
<sequence length="66" mass="7828">MEEFDGLLNFDWSGVRNPGFLQRISTIQSPSNDFSFFFFFFFFLTDFDTNNVVTNWCKCVSDDKNM</sequence>
<dbReference type="Proteomes" id="UP000237347">
    <property type="component" value="Unassembled WGS sequence"/>
</dbReference>